<protein>
    <recommendedName>
        <fullName evidence="4">Transmembrane protein</fullName>
    </recommendedName>
</protein>
<comment type="caution">
    <text evidence="2">The sequence shown here is derived from an EMBL/GenBank/DDBJ whole genome shotgun (WGS) entry which is preliminary data.</text>
</comment>
<dbReference type="Proteomes" id="UP001302321">
    <property type="component" value="Unassembled WGS sequence"/>
</dbReference>
<keyword evidence="1" id="KW-0472">Membrane</keyword>
<keyword evidence="1" id="KW-1133">Transmembrane helix</keyword>
<dbReference type="EMBL" id="MU866511">
    <property type="protein sequence ID" value="KAK4171759.1"/>
    <property type="molecule type" value="Genomic_DNA"/>
</dbReference>
<evidence type="ECO:0000256" key="1">
    <source>
        <dbReference type="SAM" id="Phobius"/>
    </source>
</evidence>
<organism evidence="2 3">
    <name type="scientific">Triangularia setosa</name>
    <dbReference type="NCBI Taxonomy" id="2587417"/>
    <lineage>
        <taxon>Eukaryota</taxon>
        <taxon>Fungi</taxon>
        <taxon>Dikarya</taxon>
        <taxon>Ascomycota</taxon>
        <taxon>Pezizomycotina</taxon>
        <taxon>Sordariomycetes</taxon>
        <taxon>Sordariomycetidae</taxon>
        <taxon>Sordariales</taxon>
        <taxon>Podosporaceae</taxon>
        <taxon>Triangularia</taxon>
    </lineage>
</organism>
<reference evidence="2" key="1">
    <citation type="journal article" date="2023" name="Mol. Phylogenet. Evol.">
        <title>Genome-scale phylogeny and comparative genomics of the fungal order Sordariales.</title>
        <authorList>
            <person name="Hensen N."/>
            <person name="Bonometti L."/>
            <person name="Westerberg I."/>
            <person name="Brannstrom I.O."/>
            <person name="Guillou S."/>
            <person name="Cros-Aarteil S."/>
            <person name="Calhoun S."/>
            <person name="Haridas S."/>
            <person name="Kuo A."/>
            <person name="Mondo S."/>
            <person name="Pangilinan J."/>
            <person name="Riley R."/>
            <person name="LaButti K."/>
            <person name="Andreopoulos B."/>
            <person name="Lipzen A."/>
            <person name="Chen C."/>
            <person name="Yan M."/>
            <person name="Daum C."/>
            <person name="Ng V."/>
            <person name="Clum A."/>
            <person name="Steindorff A."/>
            <person name="Ohm R.A."/>
            <person name="Martin F."/>
            <person name="Silar P."/>
            <person name="Natvig D.O."/>
            <person name="Lalanne C."/>
            <person name="Gautier V."/>
            <person name="Ament-Velasquez S.L."/>
            <person name="Kruys A."/>
            <person name="Hutchinson M.I."/>
            <person name="Powell A.J."/>
            <person name="Barry K."/>
            <person name="Miller A.N."/>
            <person name="Grigoriev I.V."/>
            <person name="Debuchy R."/>
            <person name="Gladieux P."/>
            <person name="Hiltunen Thoren M."/>
            <person name="Johannesson H."/>
        </authorList>
    </citation>
    <scope>NUCLEOTIDE SEQUENCE</scope>
    <source>
        <strain evidence="2">CBS 892.96</strain>
    </source>
</reference>
<sequence>MLAVPSVCITHQRLISLSTSRFLVRRRKICYALDGREVVHATRLSAFLFATSFSFRCTCLRILCYFSLNLFLILGMGVLSIFTLFGALRPGPRQAFQFLPILPRSVLAYMWHQRTFYEFSFFFSVLFFFFKKFFHSQQQPDWKVFLSFEEWIMAFTDRDGHWDHLWQRTLEIEATQNTDFCKRGRLETQENWGTKRNKTKRMGWTDSI</sequence>
<evidence type="ECO:0000313" key="2">
    <source>
        <dbReference type="EMBL" id="KAK4171759.1"/>
    </source>
</evidence>
<dbReference type="AlphaFoldDB" id="A0AAN7A3E1"/>
<evidence type="ECO:0000313" key="3">
    <source>
        <dbReference type="Proteomes" id="UP001302321"/>
    </source>
</evidence>
<feature type="transmembrane region" description="Helical" evidence="1">
    <location>
        <begin position="62"/>
        <end position="88"/>
    </location>
</feature>
<name>A0AAN7A3E1_9PEZI</name>
<keyword evidence="3" id="KW-1185">Reference proteome</keyword>
<gene>
    <name evidence="2" type="ORF">QBC36DRAFT_339364</name>
</gene>
<feature type="transmembrane region" description="Helical" evidence="1">
    <location>
        <begin position="108"/>
        <end position="130"/>
    </location>
</feature>
<accession>A0AAN7A3E1</accession>
<keyword evidence="1" id="KW-0812">Transmembrane</keyword>
<proteinExistence type="predicted"/>
<reference evidence="2" key="2">
    <citation type="submission" date="2023-05" db="EMBL/GenBank/DDBJ databases">
        <authorList>
            <consortium name="Lawrence Berkeley National Laboratory"/>
            <person name="Steindorff A."/>
            <person name="Hensen N."/>
            <person name="Bonometti L."/>
            <person name="Westerberg I."/>
            <person name="Brannstrom I.O."/>
            <person name="Guillou S."/>
            <person name="Cros-Aarteil S."/>
            <person name="Calhoun S."/>
            <person name="Haridas S."/>
            <person name="Kuo A."/>
            <person name="Mondo S."/>
            <person name="Pangilinan J."/>
            <person name="Riley R."/>
            <person name="Labutti K."/>
            <person name="Andreopoulos B."/>
            <person name="Lipzen A."/>
            <person name="Chen C."/>
            <person name="Yanf M."/>
            <person name="Daum C."/>
            <person name="Ng V."/>
            <person name="Clum A."/>
            <person name="Ohm R."/>
            <person name="Martin F."/>
            <person name="Silar P."/>
            <person name="Natvig D."/>
            <person name="Lalanne C."/>
            <person name="Gautier V."/>
            <person name="Ament-Velasquez S.L."/>
            <person name="Kruys A."/>
            <person name="Hutchinson M.I."/>
            <person name="Powell A.J."/>
            <person name="Barry K."/>
            <person name="Miller A.N."/>
            <person name="Grigoriev I.V."/>
            <person name="Debuchy R."/>
            <person name="Gladieux P."/>
            <person name="Thoren M.H."/>
            <person name="Johannesson H."/>
        </authorList>
    </citation>
    <scope>NUCLEOTIDE SEQUENCE</scope>
    <source>
        <strain evidence="2">CBS 892.96</strain>
    </source>
</reference>
<evidence type="ECO:0008006" key="4">
    <source>
        <dbReference type="Google" id="ProtNLM"/>
    </source>
</evidence>